<dbReference type="SMART" id="SM00353">
    <property type="entry name" value="HLH"/>
    <property type="match status" value="1"/>
</dbReference>
<evidence type="ECO:0000256" key="4">
    <source>
        <dbReference type="ARBA" id="ARBA00023163"/>
    </source>
</evidence>
<dbReference type="Proteomes" id="UP000026961">
    <property type="component" value="Chromosome 1"/>
</dbReference>
<dbReference type="HOGENOM" id="CLU_025018_5_2_1"/>
<dbReference type="InterPro" id="IPR011598">
    <property type="entry name" value="bHLH_dom"/>
</dbReference>
<evidence type="ECO:0000259" key="7">
    <source>
        <dbReference type="PROSITE" id="PS50888"/>
    </source>
</evidence>
<evidence type="ECO:0000256" key="3">
    <source>
        <dbReference type="ARBA" id="ARBA00023015"/>
    </source>
</evidence>
<feature type="domain" description="BHLH" evidence="7">
    <location>
        <begin position="404"/>
        <end position="454"/>
    </location>
</feature>
<dbReference type="SUPFAM" id="SSF47459">
    <property type="entry name" value="HLH, helix-loop-helix DNA-binding domain"/>
    <property type="match status" value="1"/>
</dbReference>
<dbReference type="EnsemblPlants" id="OGLUM01G45850.1">
    <property type="protein sequence ID" value="OGLUM01G45850.1"/>
    <property type="gene ID" value="OGLUM01G45850"/>
</dbReference>
<dbReference type="PROSITE" id="PS50888">
    <property type="entry name" value="BHLH"/>
    <property type="match status" value="1"/>
</dbReference>
<feature type="compositionally biased region" description="Basic and acidic residues" evidence="6">
    <location>
        <begin position="285"/>
        <end position="296"/>
    </location>
</feature>
<proteinExistence type="inferred from homology"/>
<dbReference type="Pfam" id="PF00010">
    <property type="entry name" value="HLH"/>
    <property type="match status" value="1"/>
</dbReference>
<evidence type="ECO:0000313" key="8">
    <source>
        <dbReference type="EnsemblPlants" id="OGLUM01G45850.1"/>
    </source>
</evidence>
<dbReference type="GO" id="GO:0005634">
    <property type="term" value="C:nucleus"/>
    <property type="evidence" value="ECO:0007669"/>
    <property type="project" value="UniProtKB-SubCell"/>
</dbReference>
<reference evidence="8" key="1">
    <citation type="submission" date="2013-08" db="EMBL/GenBank/DDBJ databases">
        <title>Oryza genome evolution.</title>
        <authorList>
            <person name="Wing R.A."/>
            <person name="Panaud O."/>
            <person name="Oliveira A.C."/>
        </authorList>
    </citation>
    <scope>NUCLEOTIDE SEQUENCE</scope>
</reference>
<dbReference type="GO" id="GO:0046983">
    <property type="term" value="F:protein dimerization activity"/>
    <property type="evidence" value="ECO:0007669"/>
    <property type="project" value="InterPro"/>
</dbReference>
<dbReference type="AlphaFoldDB" id="A0A0D9YJ49"/>
<feature type="region of interest" description="Disordered" evidence="6">
    <location>
        <begin position="168"/>
        <end position="190"/>
    </location>
</feature>
<reference evidence="8" key="3">
    <citation type="submission" date="2018-05" db="EMBL/GenBank/DDBJ databases">
        <title>OgluRS3 (Oryza glumaepatula Reference Sequence Version 3).</title>
        <authorList>
            <person name="Zhang J."/>
            <person name="Kudrna D."/>
            <person name="Lee S."/>
            <person name="Talag J."/>
            <person name="Welchert J."/>
            <person name="Wing R.A."/>
        </authorList>
    </citation>
    <scope>NUCLEOTIDE SEQUENCE [LARGE SCALE GENOMIC DNA]</scope>
</reference>
<organism evidence="8">
    <name type="scientific">Oryza glumipatula</name>
    <dbReference type="NCBI Taxonomy" id="40148"/>
    <lineage>
        <taxon>Eukaryota</taxon>
        <taxon>Viridiplantae</taxon>
        <taxon>Streptophyta</taxon>
        <taxon>Embryophyta</taxon>
        <taxon>Tracheophyta</taxon>
        <taxon>Spermatophyta</taxon>
        <taxon>Magnoliopsida</taxon>
        <taxon>Liliopsida</taxon>
        <taxon>Poales</taxon>
        <taxon>Poaceae</taxon>
        <taxon>BOP clade</taxon>
        <taxon>Oryzoideae</taxon>
        <taxon>Oryzeae</taxon>
        <taxon>Oryzinae</taxon>
        <taxon>Oryza</taxon>
    </lineage>
</organism>
<dbReference type="eggNOG" id="ENOG502QRSF">
    <property type="taxonomic scope" value="Eukaryota"/>
</dbReference>
<name>A0A0D9YJ49_9ORYZ</name>
<feature type="region of interest" description="Disordered" evidence="6">
    <location>
        <begin position="276"/>
        <end position="411"/>
    </location>
</feature>
<feature type="compositionally biased region" description="Basic and acidic residues" evidence="6">
    <location>
        <begin position="339"/>
        <end position="352"/>
    </location>
</feature>
<comment type="subcellular location">
    <subcellularLocation>
        <location evidence="1">Nucleus</location>
    </subcellularLocation>
</comment>
<keyword evidence="9" id="KW-1185">Reference proteome</keyword>
<feature type="compositionally biased region" description="Basic and acidic residues" evidence="6">
    <location>
        <begin position="380"/>
        <end position="411"/>
    </location>
</feature>
<keyword evidence="3" id="KW-0805">Transcription regulation</keyword>
<dbReference type="InterPro" id="IPR036638">
    <property type="entry name" value="HLH_DNA-bd_sf"/>
</dbReference>
<sequence length="694" mass="73921">MTEILSPTKTILLADCSSKKAHAFNPRKGGGCKDLQQQQQQLVLLFHSFTVPPLFLALSRTRKAPAFTLSPLAFPHPRRSGIWWLLASRVSFAGLGRSWELGNSGGLVGFRGELRQIFEMNCGPPDQLPPATAPSCFLNLNWDQSMDAAAGGHLDPALSSMVSSPASNSTGALHGISPQPHYGGGTPLSSPPKLNLSMMGQFHHYAAPPQVGGGGGGGGGGGLPILENLMPMGHLDQFLADPGFAERAARLSGFDARGGGGGGGYGGAGPAQFGLPDAGAAGASKEMELGNTRDESSVSDPAPGGAEIPPKGASDGNARKRKASGKGKGKDSPMSTSAAKEDSSGKRCKSTEESNAAAEENSGKGKAAQSNSENGGGKKQGKDSSSKPPEPPKDYIHVRARRGEATDSHSLAERVRREKISQRMKLLQDLVPGCNKVVGKAVMLDEIINYVQSLQRQVEFLSMKLATVNPQLDFNNLPNLLAKDMHQSCSPLQSSHFPLETSGAPLPYINQPQQGNPLGCGLTNGMDNQGSMHPLDPAFCRPMGSHHPFLNGVSDAASQVGAFWQDDLQSVVQMDMGQGQEIATSSNSYNVLEGSENKLNFRICLSQKRVHMKIQDYLTASPADFFSTISMGIDNVMRYKKETALQQMRRSHGKKRGAKGETGTVHIHSHKQSIIKPCLRLLADNFYSRRDIQS</sequence>
<evidence type="ECO:0000256" key="6">
    <source>
        <dbReference type="SAM" id="MobiDB-lite"/>
    </source>
</evidence>
<dbReference type="FunFam" id="4.10.280.10:FF:000002">
    <property type="entry name" value="Basic helix-loop-helix transcription factor"/>
    <property type="match status" value="1"/>
</dbReference>
<evidence type="ECO:0000256" key="5">
    <source>
        <dbReference type="ARBA" id="ARBA00023242"/>
    </source>
</evidence>
<protein>
    <recommendedName>
        <fullName evidence="7">BHLH domain-containing protein</fullName>
    </recommendedName>
</protein>
<reference evidence="8" key="2">
    <citation type="submission" date="2015-04" db="UniProtKB">
        <authorList>
            <consortium name="EnsemblPlants"/>
        </authorList>
    </citation>
    <scope>IDENTIFICATION</scope>
</reference>
<dbReference type="PANTHER" id="PTHR12565:SF184">
    <property type="entry name" value="BHLH TRANSCRIPTION FACTOR"/>
    <property type="match status" value="1"/>
</dbReference>
<dbReference type="PANTHER" id="PTHR12565">
    <property type="entry name" value="STEROL REGULATORY ELEMENT-BINDING PROTEIN"/>
    <property type="match status" value="1"/>
</dbReference>
<dbReference type="Gramene" id="OGLUM01G45850.1">
    <property type="protein sequence ID" value="OGLUM01G45850.1"/>
    <property type="gene ID" value="OGLUM01G45850"/>
</dbReference>
<keyword evidence="4" id="KW-0804">Transcription</keyword>
<comment type="similarity">
    <text evidence="2">Belongs to the bHLH protein family.</text>
</comment>
<dbReference type="InterPro" id="IPR024097">
    <property type="entry name" value="bHLH_ZIP_TF"/>
</dbReference>
<dbReference type="CDD" id="cd18919">
    <property type="entry name" value="bHLH_AtBPE_like"/>
    <property type="match status" value="1"/>
</dbReference>
<dbReference type="STRING" id="40148.A0A0D9YJ49"/>
<evidence type="ECO:0000256" key="1">
    <source>
        <dbReference type="ARBA" id="ARBA00004123"/>
    </source>
</evidence>
<dbReference type="Gene3D" id="4.10.280.10">
    <property type="entry name" value="Helix-loop-helix DNA-binding domain"/>
    <property type="match status" value="1"/>
</dbReference>
<accession>A0A0D9YJ49</accession>
<evidence type="ECO:0000256" key="2">
    <source>
        <dbReference type="ARBA" id="ARBA00005510"/>
    </source>
</evidence>
<dbReference type="GO" id="GO:0003700">
    <property type="term" value="F:DNA-binding transcription factor activity"/>
    <property type="evidence" value="ECO:0007669"/>
    <property type="project" value="TreeGrafter"/>
</dbReference>
<keyword evidence="5" id="KW-0539">Nucleus</keyword>
<evidence type="ECO:0000313" key="9">
    <source>
        <dbReference type="Proteomes" id="UP000026961"/>
    </source>
</evidence>